<feature type="domain" description="F-box" evidence="1">
    <location>
        <begin position="39"/>
        <end position="78"/>
    </location>
</feature>
<comment type="caution">
    <text evidence="2">The sequence shown here is derived from an EMBL/GenBank/DDBJ whole genome shotgun (WGS) entry which is preliminary data.</text>
</comment>
<gene>
    <name evidence="2" type="ORF">WICPIJ_005313</name>
</gene>
<reference evidence="2" key="1">
    <citation type="journal article" date="2021" name="Open Biol.">
        <title>Shared evolutionary footprints suggest mitochondrial oxidative damage underlies multiple complex I losses in fungi.</title>
        <authorList>
            <person name="Schikora-Tamarit M.A."/>
            <person name="Marcet-Houben M."/>
            <person name="Nosek J."/>
            <person name="Gabaldon T."/>
        </authorList>
    </citation>
    <scope>NUCLEOTIDE SEQUENCE</scope>
    <source>
        <strain evidence="2">CBS2887</strain>
    </source>
</reference>
<proteinExistence type="predicted"/>
<reference evidence="2" key="2">
    <citation type="submission" date="2021-01" db="EMBL/GenBank/DDBJ databases">
        <authorList>
            <person name="Schikora-Tamarit M.A."/>
        </authorList>
    </citation>
    <scope>NUCLEOTIDE SEQUENCE</scope>
    <source>
        <strain evidence="2">CBS2887</strain>
    </source>
</reference>
<dbReference type="InterPro" id="IPR001810">
    <property type="entry name" value="F-box_dom"/>
</dbReference>
<evidence type="ECO:0000313" key="2">
    <source>
        <dbReference type="EMBL" id="KAH3683714.1"/>
    </source>
</evidence>
<organism evidence="2 3">
    <name type="scientific">Wickerhamomyces pijperi</name>
    <name type="common">Yeast</name>
    <name type="synonym">Pichia pijperi</name>
    <dbReference type="NCBI Taxonomy" id="599730"/>
    <lineage>
        <taxon>Eukaryota</taxon>
        <taxon>Fungi</taxon>
        <taxon>Dikarya</taxon>
        <taxon>Ascomycota</taxon>
        <taxon>Saccharomycotina</taxon>
        <taxon>Saccharomycetes</taxon>
        <taxon>Phaffomycetales</taxon>
        <taxon>Wickerhamomycetaceae</taxon>
        <taxon>Wickerhamomyces</taxon>
    </lineage>
</organism>
<dbReference type="EMBL" id="JAEUBG010002983">
    <property type="protein sequence ID" value="KAH3683714.1"/>
    <property type="molecule type" value="Genomic_DNA"/>
</dbReference>
<evidence type="ECO:0000313" key="3">
    <source>
        <dbReference type="Proteomes" id="UP000774326"/>
    </source>
</evidence>
<dbReference type="AlphaFoldDB" id="A0A9P8Q6H9"/>
<evidence type="ECO:0000259" key="1">
    <source>
        <dbReference type="PROSITE" id="PS50181"/>
    </source>
</evidence>
<feature type="non-terminal residue" evidence="2">
    <location>
        <position position="372"/>
    </location>
</feature>
<dbReference type="PROSITE" id="PS50181">
    <property type="entry name" value="FBOX"/>
    <property type="match status" value="1"/>
</dbReference>
<name>A0A9P8Q6H9_WICPI</name>
<keyword evidence="3" id="KW-1185">Reference proteome</keyword>
<protein>
    <recommendedName>
        <fullName evidence="1">F-box domain-containing protein</fullName>
    </recommendedName>
</protein>
<accession>A0A9P8Q6H9</accession>
<sequence length="372" mass="42990">MTKHIPPSLRKPSMYGLEFLEPSVMKYFTKNFYLKDFPTKQLTDLPPKIWFRIFSYIEPSDIKKFRLAVSKRHRLMSRLFGHDGGQHTDGVQTHIISLLYNAESPPREFHSRRAGLIASGNCHFHQIDVSLNDLKEEVKYQGVVRQMKALREMLDKKYLHEHDKGKSEQSTAYNKVFIIFEIAFAMCATSIYEQLEIYPCIYKIISPIRHRIEIINSHDKDPWVLSKSRTSGKNSSLGLFELSGFPMILEQPSYNPIKLRGLDVCLSVASPSLVVRSKQSDGVPSFIRTCTFFQGIGPELRRDILEENSCLVDISIVVYLSKTIKKQFDLILSSARDKEPNLVRFEEVHFHKMVQGVILDYKDVLKELCQLL</sequence>
<dbReference type="Proteomes" id="UP000774326">
    <property type="component" value="Unassembled WGS sequence"/>
</dbReference>